<sequence>MNMIQDKIISNRVQQAINIISYFNNKPEAWKYLDEVSFPLYAEYSEILGCFSLVEFPKHVISANKAKVCYDQWIEHFHKLDSDLAKQFSEYWMPVTDNFIEDMVFIDLSNDELSLLLLGCTTNYFAKIAYPSLIRFVEEYQKKDLEEVVSAGVRENSYENNCNVIIAFEEAWNKKDVSIIEPYLVPDFTYSSQWVLEEMKGKDKYLNYLAVKFNTIIQTGSVVKVNAIPNKKGIYLVQDNNRPVIIAIKVHHGMAYRADMCFSDLYVLENLQE</sequence>
<dbReference type="EMBL" id="QREV01000014">
    <property type="protein sequence ID" value="RDU49634.1"/>
    <property type="molecule type" value="Genomic_DNA"/>
</dbReference>
<name>A0A3D8HF76_9BACT</name>
<dbReference type="InterPro" id="IPR032710">
    <property type="entry name" value="NTF2-like_dom_sf"/>
</dbReference>
<dbReference type="SUPFAM" id="SSF54427">
    <property type="entry name" value="NTF2-like"/>
    <property type="match status" value="1"/>
</dbReference>
<evidence type="ECO:0000313" key="2">
    <source>
        <dbReference type="Proteomes" id="UP000256321"/>
    </source>
</evidence>
<protein>
    <submittedName>
        <fullName evidence="1">Uncharacterized protein</fullName>
    </submittedName>
</protein>
<gene>
    <name evidence="1" type="ORF">DWU89_08085</name>
</gene>
<comment type="caution">
    <text evidence="1">The sequence shown here is derived from an EMBL/GenBank/DDBJ whole genome shotgun (WGS) entry which is preliminary data.</text>
</comment>
<accession>A0A3D8HF76</accession>
<dbReference type="AlphaFoldDB" id="A0A3D8HF76"/>
<evidence type="ECO:0000313" key="1">
    <source>
        <dbReference type="EMBL" id="RDU49634.1"/>
    </source>
</evidence>
<organism evidence="1 2">
    <name type="scientific">Parabacteroides acidifaciens</name>
    <dbReference type="NCBI Taxonomy" id="2290935"/>
    <lineage>
        <taxon>Bacteria</taxon>
        <taxon>Pseudomonadati</taxon>
        <taxon>Bacteroidota</taxon>
        <taxon>Bacteroidia</taxon>
        <taxon>Bacteroidales</taxon>
        <taxon>Tannerellaceae</taxon>
        <taxon>Parabacteroides</taxon>
    </lineage>
</organism>
<dbReference type="Proteomes" id="UP000256321">
    <property type="component" value="Unassembled WGS sequence"/>
</dbReference>
<reference evidence="1 2" key="1">
    <citation type="submission" date="2018-07" db="EMBL/GenBank/DDBJ databases">
        <title>Parabacteroides acidifaciens nov. sp., isolated from human feces.</title>
        <authorList>
            <person name="Wang Y.J."/>
        </authorList>
    </citation>
    <scope>NUCLEOTIDE SEQUENCE [LARGE SCALE GENOMIC DNA]</scope>
    <source>
        <strain evidence="1 2">426-9</strain>
    </source>
</reference>
<proteinExistence type="predicted"/>